<protein>
    <submittedName>
        <fullName evidence="1">Uncharacterized protein</fullName>
    </submittedName>
</protein>
<gene>
    <name evidence="1" type="ORF">L833_1490</name>
</gene>
<organism evidence="1 2">
    <name type="scientific">Mycobacteroides abscessus MAB_091912_2446</name>
    <dbReference type="NCBI Taxonomy" id="1335414"/>
    <lineage>
        <taxon>Bacteria</taxon>
        <taxon>Bacillati</taxon>
        <taxon>Actinomycetota</taxon>
        <taxon>Actinomycetes</taxon>
        <taxon>Mycobacteriales</taxon>
        <taxon>Mycobacteriaceae</taxon>
        <taxon>Mycobacteroides</taxon>
        <taxon>Mycobacteroides abscessus</taxon>
    </lineage>
</organism>
<evidence type="ECO:0000313" key="1">
    <source>
        <dbReference type="EMBL" id="ESV64106.1"/>
    </source>
</evidence>
<dbReference type="AlphaFoldDB" id="A0A829MI61"/>
<accession>A0A829MI61</accession>
<evidence type="ECO:0000313" key="2">
    <source>
        <dbReference type="Proteomes" id="UP000018502"/>
    </source>
</evidence>
<dbReference type="Proteomes" id="UP000018502">
    <property type="component" value="Unassembled WGS sequence"/>
</dbReference>
<comment type="caution">
    <text evidence="1">The sequence shown here is derived from an EMBL/GenBank/DDBJ whole genome shotgun (WGS) entry which is preliminary data.</text>
</comment>
<proteinExistence type="predicted"/>
<name>A0A829MI61_9MYCO</name>
<dbReference type="EMBL" id="AYTF01000001">
    <property type="protein sequence ID" value="ESV64106.1"/>
    <property type="molecule type" value="Genomic_DNA"/>
</dbReference>
<reference evidence="1 2" key="1">
    <citation type="journal article" date="2014" name="Emerg. Infect. Dis.">
        <title>High-level Relatedness among Mycobacterium abscessus subsp. massiliense Strains from Widely Separated Outbreaks.</title>
        <authorList>
            <person name="Tettelin H."/>
            <person name="Davidson R.M."/>
            <person name="Agrawal S."/>
            <person name="Aitken M.L."/>
            <person name="Shallom S."/>
            <person name="Hasan N.A."/>
            <person name="Strong M."/>
            <person name="Nogueira de Moura V.C."/>
            <person name="De Groote M.A."/>
            <person name="Duarte R.S."/>
            <person name="Hine E."/>
            <person name="Parankush S."/>
            <person name="Su Q."/>
            <person name="Daugherty S.C."/>
            <person name="Fraser C.M."/>
            <person name="Brown-Elliott B.A."/>
            <person name="Wallace R.J.Jr."/>
            <person name="Holland S.M."/>
            <person name="Sampaio E.P."/>
            <person name="Olivier K.N."/>
            <person name="Jackson M."/>
            <person name="Zelazny A.M."/>
        </authorList>
    </citation>
    <scope>NUCLEOTIDE SEQUENCE [LARGE SCALE GENOMIC DNA]</scope>
    <source>
        <strain evidence="1 2">MAB_091912_2446</strain>
    </source>
</reference>
<sequence length="41" mass="4283">MSTMPTGISIGYLCPSSAAVCARSLPSEGFSCLNLPQSIEY</sequence>